<dbReference type="HOGENOM" id="CLU_1397165_0_0_1"/>
<dbReference type="AlphaFoldDB" id="A0A0D0ANJ9"/>
<evidence type="ECO:0000313" key="2">
    <source>
        <dbReference type="Proteomes" id="UP000054485"/>
    </source>
</evidence>
<protein>
    <submittedName>
        <fullName evidence="1">Uncharacterized protein</fullName>
    </submittedName>
</protein>
<accession>A0A0D0ANJ9</accession>
<reference evidence="2" key="2">
    <citation type="submission" date="2015-01" db="EMBL/GenBank/DDBJ databases">
        <title>Evolutionary Origins and Diversification of the Mycorrhizal Mutualists.</title>
        <authorList>
            <consortium name="DOE Joint Genome Institute"/>
            <consortium name="Mycorrhizal Genomics Consortium"/>
            <person name="Kohler A."/>
            <person name="Kuo A."/>
            <person name="Nagy L.G."/>
            <person name="Floudas D."/>
            <person name="Copeland A."/>
            <person name="Barry K.W."/>
            <person name="Cichocki N."/>
            <person name="Veneault-Fourrey C."/>
            <person name="LaButti K."/>
            <person name="Lindquist E.A."/>
            <person name="Lipzen A."/>
            <person name="Lundell T."/>
            <person name="Morin E."/>
            <person name="Murat C."/>
            <person name="Riley R."/>
            <person name="Ohm R."/>
            <person name="Sun H."/>
            <person name="Tunlid A."/>
            <person name="Henrissat B."/>
            <person name="Grigoriev I.V."/>
            <person name="Hibbett D.S."/>
            <person name="Martin F."/>
        </authorList>
    </citation>
    <scope>NUCLEOTIDE SEQUENCE [LARGE SCALE GENOMIC DNA]</scope>
    <source>
        <strain evidence="2">UH-Slu-Lm8-n1</strain>
    </source>
</reference>
<keyword evidence="2" id="KW-1185">Reference proteome</keyword>
<sequence length="195" mass="21451">MSGYLVLMDLDSDPHDVDALNHGSFDKLQPPSTQLLKTPLPVITAIRATAFILKKHAADKITEMVACQLTDSLMPKIVDHVIAAIAPQVAKVLETSTTLDSSLKEVAATSQSLTSMLEKTDETYHLLERIQNKQEDNLQMAIERVEKAANALYASAEDCHNTMKVFSPSLEATQDKINHLYMQLSSMPSQPTTLS</sequence>
<dbReference type="EMBL" id="KN835581">
    <property type="protein sequence ID" value="KIK35877.1"/>
    <property type="molecule type" value="Genomic_DNA"/>
</dbReference>
<reference evidence="1 2" key="1">
    <citation type="submission" date="2014-04" db="EMBL/GenBank/DDBJ databases">
        <authorList>
            <consortium name="DOE Joint Genome Institute"/>
            <person name="Kuo A."/>
            <person name="Ruytinx J."/>
            <person name="Rineau F."/>
            <person name="Colpaert J."/>
            <person name="Kohler A."/>
            <person name="Nagy L.G."/>
            <person name="Floudas D."/>
            <person name="Copeland A."/>
            <person name="Barry K.W."/>
            <person name="Cichocki N."/>
            <person name="Veneault-Fourrey C."/>
            <person name="LaButti K."/>
            <person name="Lindquist E.A."/>
            <person name="Lipzen A."/>
            <person name="Lundell T."/>
            <person name="Morin E."/>
            <person name="Murat C."/>
            <person name="Sun H."/>
            <person name="Tunlid A."/>
            <person name="Henrissat B."/>
            <person name="Grigoriev I.V."/>
            <person name="Hibbett D.S."/>
            <person name="Martin F."/>
            <person name="Nordberg H.P."/>
            <person name="Cantor M.N."/>
            <person name="Hua S.X."/>
        </authorList>
    </citation>
    <scope>NUCLEOTIDE SEQUENCE [LARGE SCALE GENOMIC DNA]</scope>
    <source>
        <strain evidence="1 2">UH-Slu-Lm8-n1</strain>
    </source>
</reference>
<dbReference type="InParanoid" id="A0A0D0ANJ9"/>
<dbReference type="OrthoDB" id="2692107at2759"/>
<proteinExistence type="predicted"/>
<evidence type="ECO:0000313" key="1">
    <source>
        <dbReference type="EMBL" id="KIK35877.1"/>
    </source>
</evidence>
<name>A0A0D0ANJ9_9AGAM</name>
<dbReference type="Proteomes" id="UP000054485">
    <property type="component" value="Unassembled WGS sequence"/>
</dbReference>
<organism evidence="1 2">
    <name type="scientific">Suillus luteus UH-Slu-Lm8-n1</name>
    <dbReference type="NCBI Taxonomy" id="930992"/>
    <lineage>
        <taxon>Eukaryota</taxon>
        <taxon>Fungi</taxon>
        <taxon>Dikarya</taxon>
        <taxon>Basidiomycota</taxon>
        <taxon>Agaricomycotina</taxon>
        <taxon>Agaricomycetes</taxon>
        <taxon>Agaricomycetidae</taxon>
        <taxon>Boletales</taxon>
        <taxon>Suillineae</taxon>
        <taxon>Suillaceae</taxon>
        <taxon>Suillus</taxon>
    </lineage>
</organism>
<gene>
    <name evidence="1" type="ORF">CY34DRAFT_16762</name>
</gene>